<protein>
    <submittedName>
        <fullName evidence="1">Uncharacterized protein</fullName>
    </submittedName>
</protein>
<sequence length="69" mass="8148">MLDFKKVTEDDSSVVWFLQYIAREQDEEESTTISKDNQGMEAPKSVRVYLRNFSRKLALMCLLLHMSKF</sequence>
<organism evidence="1 2">
    <name type="scientific">Dendrobium catenatum</name>
    <dbReference type="NCBI Taxonomy" id="906689"/>
    <lineage>
        <taxon>Eukaryota</taxon>
        <taxon>Viridiplantae</taxon>
        <taxon>Streptophyta</taxon>
        <taxon>Embryophyta</taxon>
        <taxon>Tracheophyta</taxon>
        <taxon>Spermatophyta</taxon>
        <taxon>Magnoliopsida</taxon>
        <taxon>Liliopsida</taxon>
        <taxon>Asparagales</taxon>
        <taxon>Orchidaceae</taxon>
        <taxon>Epidendroideae</taxon>
        <taxon>Malaxideae</taxon>
        <taxon>Dendrobiinae</taxon>
        <taxon>Dendrobium</taxon>
    </lineage>
</organism>
<dbReference type="AlphaFoldDB" id="A0A2I0VMH4"/>
<name>A0A2I0VMH4_9ASPA</name>
<reference evidence="1 2" key="2">
    <citation type="journal article" date="2017" name="Nature">
        <title>The Apostasia genome and the evolution of orchids.</title>
        <authorList>
            <person name="Zhang G.Q."/>
            <person name="Liu K.W."/>
            <person name="Li Z."/>
            <person name="Lohaus R."/>
            <person name="Hsiao Y.Y."/>
            <person name="Niu S.C."/>
            <person name="Wang J.Y."/>
            <person name="Lin Y.C."/>
            <person name="Xu Q."/>
            <person name="Chen L.J."/>
            <person name="Yoshida K."/>
            <person name="Fujiwara S."/>
            <person name="Wang Z.W."/>
            <person name="Zhang Y.Q."/>
            <person name="Mitsuda N."/>
            <person name="Wang M."/>
            <person name="Liu G.H."/>
            <person name="Pecoraro L."/>
            <person name="Huang H.X."/>
            <person name="Xiao X.J."/>
            <person name="Lin M."/>
            <person name="Wu X.Y."/>
            <person name="Wu W.L."/>
            <person name="Chen Y.Y."/>
            <person name="Chang S.B."/>
            <person name="Sakamoto S."/>
            <person name="Ohme-Takagi M."/>
            <person name="Yagi M."/>
            <person name="Zeng S.J."/>
            <person name="Shen C.Y."/>
            <person name="Yeh C.M."/>
            <person name="Luo Y.B."/>
            <person name="Tsai W.C."/>
            <person name="Van de Peer Y."/>
            <person name="Liu Z.J."/>
        </authorList>
    </citation>
    <scope>NUCLEOTIDE SEQUENCE [LARGE SCALE GENOMIC DNA]</scope>
    <source>
        <tissue evidence="1">The whole plant</tissue>
    </source>
</reference>
<accession>A0A2I0VMH4</accession>
<evidence type="ECO:0000313" key="1">
    <source>
        <dbReference type="EMBL" id="PKU64614.1"/>
    </source>
</evidence>
<gene>
    <name evidence="1" type="ORF">MA16_Dca015875</name>
</gene>
<evidence type="ECO:0000313" key="2">
    <source>
        <dbReference type="Proteomes" id="UP000233837"/>
    </source>
</evidence>
<proteinExistence type="predicted"/>
<reference evidence="1 2" key="1">
    <citation type="journal article" date="2016" name="Sci. Rep.">
        <title>The Dendrobium catenatum Lindl. genome sequence provides insights into polysaccharide synthase, floral development and adaptive evolution.</title>
        <authorList>
            <person name="Zhang G.Q."/>
            <person name="Xu Q."/>
            <person name="Bian C."/>
            <person name="Tsai W.C."/>
            <person name="Yeh C.M."/>
            <person name="Liu K.W."/>
            <person name="Yoshida K."/>
            <person name="Zhang L.S."/>
            <person name="Chang S.B."/>
            <person name="Chen F."/>
            <person name="Shi Y."/>
            <person name="Su Y.Y."/>
            <person name="Zhang Y.Q."/>
            <person name="Chen L.J."/>
            <person name="Yin Y."/>
            <person name="Lin M."/>
            <person name="Huang H."/>
            <person name="Deng H."/>
            <person name="Wang Z.W."/>
            <person name="Zhu S.L."/>
            <person name="Zhao X."/>
            <person name="Deng C."/>
            <person name="Niu S.C."/>
            <person name="Huang J."/>
            <person name="Wang M."/>
            <person name="Liu G.H."/>
            <person name="Yang H.J."/>
            <person name="Xiao X.J."/>
            <person name="Hsiao Y.Y."/>
            <person name="Wu W.L."/>
            <person name="Chen Y.Y."/>
            <person name="Mitsuda N."/>
            <person name="Ohme-Takagi M."/>
            <person name="Luo Y.B."/>
            <person name="Van de Peer Y."/>
            <person name="Liu Z.J."/>
        </authorList>
    </citation>
    <scope>NUCLEOTIDE SEQUENCE [LARGE SCALE GENOMIC DNA]</scope>
    <source>
        <tissue evidence="1">The whole plant</tissue>
    </source>
</reference>
<dbReference type="EMBL" id="KZ503407">
    <property type="protein sequence ID" value="PKU64614.1"/>
    <property type="molecule type" value="Genomic_DNA"/>
</dbReference>
<keyword evidence="2" id="KW-1185">Reference proteome</keyword>
<dbReference type="Proteomes" id="UP000233837">
    <property type="component" value="Unassembled WGS sequence"/>
</dbReference>